<accession>A0ACC1N5I0</accession>
<reference evidence="1" key="1">
    <citation type="submission" date="2022-08" db="EMBL/GenBank/DDBJ databases">
        <title>Genome Sequence of Pycnoporus sanguineus.</title>
        <authorList>
            <person name="Buettner E."/>
        </authorList>
    </citation>
    <scope>NUCLEOTIDE SEQUENCE</scope>
    <source>
        <strain evidence="1">CG-C14</strain>
    </source>
</reference>
<evidence type="ECO:0000313" key="2">
    <source>
        <dbReference type="Proteomes" id="UP001144978"/>
    </source>
</evidence>
<organism evidence="1 2">
    <name type="scientific">Trametes sanguinea</name>
    <dbReference type="NCBI Taxonomy" id="158606"/>
    <lineage>
        <taxon>Eukaryota</taxon>
        <taxon>Fungi</taxon>
        <taxon>Dikarya</taxon>
        <taxon>Basidiomycota</taxon>
        <taxon>Agaricomycotina</taxon>
        <taxon>Agaricomycetes</taxon>
        <taxon>Polyporales</taxon>
        <taxon>Polyporaceae</taxon>
        <taxon>Trametes</taxon>
    </lineage>
</organism>
<dbReference type="Proteomes" id="UP001144978">
    <property type="component" value="Unassembled WGS sequence"/>
</dbReference>
<gene>
    <name evidence="1" type="ORF">NUW54_g11984</name>
</gene>
<name>A0ACC1N5I0_9APHY</name>
<proteinExistence type="predicted"/>
<sequence length="207" mass="22816">MDVNTLPDALRNDTLFQCGHCSRKHSEVGVKLKRCNACHAAMYCSRECQKAAWPSHRDTCRATQSLTQVYDCGRRRCDHSRNTTSLADAQRGWQQGPHAGQTRVLLGNTPAPRPRTPQALVEDVDSASRNPSPVRESWRFEVDNRPRAVPVQMPRASVLAGNGGDDNEDGNGDGVGDDDDDDDDTKYWAHVPEFADSVGLPSCRLDG</sequence>
<comment type="caution">
    <text evidence="1">The sequence shown here is derived from an EMBL/GenBank/DDBJ whole genome shotgun (WGS) entry which is preliminary data.</text>
</comment>
<keyword evidence="2" id="KW-1185">Reference proteome</keyword>
<dbReference type="EMBL" id="JANSHE010004907">
    <property type="protein sequence ID" value="KAJ2973881.1"/>
    <property type="molecule type" value="Genomic_DNA"/>
</dbReference>
<protein>
    <submittedName>
        <fullName evidence="1">Uncharacterized protein</fullName>
    </submittedName>
</protein>
<evidence type="ECO:0000313" key="1">
    <source>
        <dbReference type="EMBL" id="KAJ2973881.1"/>
    </source>
</evidence>